<name>A0A399IZY2_9RHOB</name>
<organism evidence="2 3">
    <name type="scientific">Pseudooceanicola sediminis</name>
    <dbReference type="NCBI Taxonomy" id="2211117"/>
    <lineage>
        <taxon>Bacteria</taxon>
        <taxon>Pseudomonadati</taxon>
        <taxon>Pseudomonadota</taxon>
        <taxon>Alphaproteobacteria</taxon>
        <taxon>Rhodobacterales</taxon>
        <taxon>Paracoccaceae</taxon>
        <taxon>Pseudooceanicola</taxon>
    </lineage>
</organism>
<reference evidence="2 3" key="1">
    <citation type="submission" date="2018-08" db="EMBL/GenBank/DDBJ databases">
        <title>Pseudooceanicola sediminis CY03 in the family Rhodobacteracea.</title>
        <authorList>
            <person name="Zhang Y.-J."/>
        </authorList>
    </citation>
    <scope>NUCLEOTIDE SEQUENCE [LARGE SCALE GENOMIC DNA]</scope>
    <source>
        <strain evidence="2 3">CY03</strain>
    </source>
</reference>
<protein>
    <recommendedName>
        <fullName evidence="1">Sulphotransferase Stf0 domain-containing protein</fullName>
    </recommendedName>
</protein>
<dbReference type="AlphaFoldDB" id="A0A399IZY2"/>
<dbReference type="InterPro" id="IPR027417">
    <property type="entry name" value="P-loop_NTPase"/>
</dbReference>
<dbReference type="SUPFAM" id="SSF52540">
    <property type="entry name" value="P-loop containing nucleoside triphosphate hydrolases"/>
    <property type="match status" value="1"/>
</dbReference>
<feature type="domain" description="Sulphotransferase Stf0" evidence="1">
    <location>
        <begin position="43"/>
        <end position="257"/>
    </location>
</feature>
<dbReference type="Gene3D" id="3.40.50.300">
    <property type="entry name" value="P-loop containing nucleotide triphosphate hydrolases"/>
    <property type="match status" value="1"/>
</dbReference>
<dbReference type="EMBL" id="QWJJ01000021">
    <property type="protein sequence ID" value="RII37152.1"/>
    <property type="molecule type" value="Genomic_DNA"/>
</dbReference>
<accession>A0A399IZY2</accession>
<comment type="caution">
    <text evidence="2">The sequence shown here is derived from an EMBL/GenBank/DDBJ whole genome shotgun (WGS) entry which is preliminary data.</text>
</comment>
<evidence type="ECO:0000313" key="3">
    <source>
        <dbReference type="Proteomes" id="UP000265848"/>
    </source>
</evidence>
<sequence length="278" mass="30989">MIRMTSRIQGVKGMQTTSTHAYEDQFSPEYDIADAPAPERTIIIASTPRSGSHMLGHAMTATDAMGRPFEYSPPQNAEEWQRRLGQPDMKSALREIMKRRTTRNGVFAAKLHYEHLSLFGGLQAALDFFPNPVVVRVVRADLLRQAISLCVARQTGVWISSMTGNGKTPVYDYEAIRAEVERVALHNALWDSELAAAGVPALTVEFEASRTDTANVLRRIADFAGIDLAEAAIPDQPRTRKQSGGLAEKWIEAYREDLNRTKGRSGVRIMRNVLHKLK</sequence>
<keyword evidence="3" id="KW-1185">Reference proteome</keyword>
<gene>
    <name evidence="2" type="ORF">DL237_18780</name>
</gene>
<evidence type="ECO:0000259" key="1">
    <source>
        <dbReference type="Pfam" id="PF09037"/>
    </source>
</evidence>
<dbReference type="Proteomes" id="UP000265848">
    <property type="component" value="Unassembled WGS sequence"/>
</dbReference>
<dbReference type="InterPro" id="IPR024628">
    <property type="entry name" value="Sulfotransferase_Stf0_dom"/>
</dbReference>
<proteinExistence type="predicted"/>
<evidence type="ECO:0000313" key="2">
    <source>
        <dbReference type="EMBL" id="RII37152.1"/>
    </source>
</evidence>
<dbReference type="Pfam" id="PF09037">
    <property type="entry name" value="Sulphotransf"/>
    <property type="match status" value="1"/>
</dbReference>